<dbReference type="EMBL" id="ARZA01000181">
    <property type="protein sequence ID" value="EOD00375.1"/>
    <property type="molecule type" value="Genomic_DNA"/>
</dbReference>
<dbReference type="STRING" id="1304284.L21TH_1579"/>
<keyword evidence="3" id="KW-1185">Reference proteome</keyword>
<dbReference type="eggNOG" id="ENOG5030F8B">
    <property type="taxonomic scope" value="Bacteria"/>
</dbReference>
<proteinExistence type="predicted"/>
<comment type="caution">
    <text evidence="2">The sequence shown here is derived from an EMBL/GenBank/DDBJ whole genome shotgun (WGS) entry which is preliminary data.</text>
</comment>
<sequence>MDNNEEYLKEKLEWVKYRLEMLDIIEDKLKEMKSLAEYIKENDLDDEEAMKINNKFNELKEEVIKMDNKSKKFWSDNQ</sequence>
<evidence type="ECO:0000256" key="1">
    <source>
        <dbReference type="SAM" id="Coils"/>
    </source>
</evidence>
<feature type="coiled-coil region" evidence="1">
    <location>
        <begin position="22"/>
        <end position="69"/>
    </location>
</feature>
<organism evidence="2 3">
    <name type="scientific">Caldisalinibacter kiritimatiensis</name>
    <dbReference type="NCBI Taxonomy" id="1304284"/>
    <lineage>
        <taxon>Bacteria</taxon>
        <taxon>Bacillati</taxon>
        <taxon>Bacillota</taxon>
        <taxon>Tissierellia</taxon>
        <taxon>Tissierellales</taxon>
        <taxon>Thermohalobacteraceae</taxon>
        <taxon>Caldisalinibacter</taxon>
    </lineage>
</organism>
<accession>R1CDK8</accession>
<dbReference type="RefSeq" id="WP_006313672.1">
    <property type="nucleotide sequence ID" value="NZ_ARZA01000181.1"/>
</dbReference>
<gene>
    <name evidence="2" type="ORF">L21TH_1579</name>
</gene>
<dbReference type="OrthoDB" id="1798834at2"/>
<keyword evidence="1" id="KW-0175">Coiled coil</keyword>
<reference evidence="2 3" key="1">
    <citation type="journal article" date="2015" name="Geomicrobiol. J.">
        <title>Caldisalinibacter kiritimatiensis gen. nov., sp. nov., a moderately thermohalophilic thiosulfate-reducing bacterium from a hypersaline microbial mat.</title>
        <authorList>
            <person name="Ben Hania W."/>
            <person name="Joseph M."/>
            <person name="Fiebig A."/>
            <person name="Bunk B."/>
            <person name="Klenk H.-P."/>
            <person name="Fardeau M.-L."/>
            <person name="Spring S."/>
        </authorList>
    </citation>
    <scope>NUCLEOTIDE SEQUENCE [LARGE SCALE GENOMIC DNA]</scope>
    <source>
        <strain evidence="2 3">L21-TH-D2</strain>
    </source>
</reference>
<protein>
    <submittedName>
        <fullName evidence="2">Uncharacterized protein</fullName>
    </submittedName>
</protein>
<dbReference type="AlphaFoldDB" id="R1CDK8"/>
<name>R1CDK8_9FIRM</name>
<evidence type="ECO:0000313" key="2">
    <source>
        <dbReference type="EMBL" id="EOD00375.1"/>
    </source>
</evidence>
<evidence type="ECO:0000313" key="3">
    <source>
        <dbReference type="Proteomes" id="UP000013378"/>
    </source>
</evidence>
<dbReference type="Proteomes" id="UP000013378">
    <property type="component" value="Unassembled WGS sequence"/>
</dbReference>